<dbReference type="Pfam" id="PF03105">
    <property type="entry name" value="SPX"/>
    <property type="match status" value="1"/>
</dbReference>
<protein>
    <submittedName>
        <fullName evidence="4">Unnamed protein product</fullName>
    </submittedName>
</protein>
<feature type="compositionally biased region" description="Polar residues" evidence="2">
    <location>
        <begin position="11"/>
        <end position="24"/>
    </location>
</feature>
<feature type="domain" description="SPX" evidence="3">
    <location>
        <begin position="36"/>
        <end position="181"/>
    </location>
</feature>
<reference evidence="4" key="1">
    <citation type="submission" date="2023-04" db="EMBL/GenBank/DDBJ databases">
        <title>Phytophthora fragariaefolia NBRC 109709.</title>
        <authorList>
            <person name="Ichikawa N."/>
            <person name="Sato H."/>
            <person name="Tonouchi N."/>
        </authorList>
    </citation>
    <scope>NUCLEOTIDE SEQUENCE</scope>
    <source>
        <strain evidence="4">NBRC 109709</strain>
    </source>
</reference>
<evidence type="ECO:0000313" key="4">
    <source>
        <dbReference type="EMBL" id="GMF37078.1"/>
    </source>
</evidence>
<dbReference type="EMBL" id="BSXT01000986">
    <property type="protein sequence ID" value="GMF37078.1"/>
    <property type="molecule type" value="Genomic_DNA"/>
</dbReference>
<feature type="coiled-coil region" evidence="1">
    <location>
        <begin position="57"/>
        <end position="84"/>
    </location>
</feature>
<accession>A0A9W7CP32</accession>
<gene>
    <name evidence="4" type="ORF">Pfra01_001028800</name>
</gene>
<dbReference type="PROSITE" id="PS51382">
    <property type="entry name" value="SPX"/>
    <property type="match status" value="1"/>
</dbReference>
<organism evidence="4 5">
    <name type="scientific">Phytophthora fragariaefolia</name>
    <dbReference type="NCBI Taxonomy" id="1490495"/>
    <lineage>
        <taxon>Eukaryota</taxon>
        <taxon>Sar</taxon>
        <taxon>Stramenopiles</taxon>
        <taxon>Oomycota</taxon>
        <taxon>Peronosporomycetes</taxon>
        <taxon>Peronosporales</taxon>
        <taxon>Peronosporaceae</taxon>
        <taxon>Phytophthora</taxon>
    </lineage>
</organism>
<sequence>MPSPAGVDTSPICQTARQPPSRHQVSPPSPKPPAAMKFGKQLEISANPEWRDNYVQYKRLKRLIKRVAFEVEKQQNKQKKLQQKLEHGDVQLQVVVDETHPLLKAVVDEVQDAKDQFWDVLDANLKIVNDFYVGKVVTLTRSVGEFEAMLEAEKTPTGHVHTRSRTHSQGTELARVFFEGG</sequence>
<evidence type="ECO:0000313" key="5">
    <source>
        <dbReference type="Proteomes" id="UP001165121"/>
    </source>
</evidence>
<name>A0A9W7CP32_9STRA</name>
<proteinExistence type="predicted"/>
<dbReference type="InterPro" id="IPR004331">
    <property type="entry name" value="SPX_dom"/>
</dbReference>
<evidence type="ECO:0000259" key="3">
    <source>
        <dbReference type="PROSITE" id="PS51382"/>
    </source>
</evidence>
<feature type="region of interest" description="Disordered" evidence="2">
    <location>
        <begin position="1"/>
        <end position="36"/>
    </location>
</feature>
<comment type="caution">
    <text evidence="4">The sequence shown here is derived from an EMBL/GenBank/DDBJ whole genome shotgun (WGS) entry which is preliminary data.</text>
</comment>
<keyword evidence="5" id="KW-1185">Reference proteome</keyword>
<evidence type="ECO:0000256" key="1">
    <source>
        <dbReference type="SAM" id="Coils"/>
    </source>
</evidence>
<dbReference type="OrthoDB" id="6493944at2759"/>
<dbReference type="Proteomes" id="UP001165121">
    <property type="component" value="Unassembled WGS sequence"/>
</dbReference>
<dbReference type="CDD" id="cd14447">
    <property type="entry name" value="SPX"/>
    <property type="match status" value="1"/>
</dbReference>
<dbReference type="AlphaFoldDB" id="A0A9W7CP32"/>
<evidence type="ECO:0000256" key="2">
    <source>
        <dbReference type="SAM" id="MobiDB-lite"/>
    </source>
</evidence>
<keyword evidence="1" id="KW-0175">Coiled coil</keyword>